<evidence type="ECO:0000313" key="2">
    <source>
        <dbReference type="Proteomes" id="UP001311915"/>
    </source>
</evidence>
<dbReference type="Proteomes" id="UP001311915">
    <property type="component" value="Unassembled WGS sequence"/>
</dbReference>
<sequence length="98" mass="11426">MTRCTKFFRRRSPGNYRKNDRCFICNKSVKTLQLFDDIAGHIGIYLSRDDDLELVFSLKDEPTGETLFSTNVYEMVGDNTYINDDPGHNMYQISNTKE</sequence>
<accession>A0AAV9KYM1</accession>
<dbReference type="EMBL" id="JAWPEI010000008">
    <property type="protein sequence ID" value="KAK4718048.1"/>
    <property type="molecule type" value="Genomic_DNA"/>
</dbReference>
<evidence type="ECO:0000313" key="1">
    <source>
        <dbReference type="EMBL" id="KAK4718048.1"/>
    </source>
</evidence>
<gene>
    <name evidence="1" type="ORF">R3W88_016386</name>
</gene>
<reference evidence="1 2" key="1">
    <citation type="submission" date="2023-10" db="EMBL/GenBank/DDBJ databases">
        <title>Genome-Wide Identification Analysis in wild type Solanum Pinnatisectum Reveals Some Genes Defensing Phytophthora Infestans.</title>
        <authorList>
            <person name="Sun C."/>
        </authorList>
    </citation>
    <scope>NUCLEOTIDE SEQUENCE [LARGE SCALE GENOMIC DNA]</scope>
    <source>
        <strain evidence="1">LQN</strain>
        <tissue evidence="1">Leaf</tissue>
    </source>
</reference>
<dbReference type="AlphaFoldDB" id="A0AAV9KYM1"/>
<organism evidence="1 2">
    <name type="scientific">Solanum pinnatisectum</name>
    <name type="common">tansyleaf nightshade</name>
    <dbReference type="NCBI Taxonomy" id="50273"/>
    <lineage>
        <taxon>Eukaryota</taxon>
        <taxon>Viridiplantae</taxon>
        <taxon>Streptophyta</taxon>
        <taxon>Embryophyta</taxon>
        <taxon>Tracheophyta</taxon>
        <taxon>Spermatophyta</taxon>
        <taxon>Magnoliopsida</taxon>
        <taxon>eudicotyledons</taxon>
        <taxon>Gunneridae</taxon>
        <taxon>Pentapetalae</taxon>
        <taxon>asterids</taxon>
        <taxon>lamiids</taxon>
        <taxon>Solanales</taxon>
        <taxon>Solanaceae</taxon>
        <taxon>Solanoideae</taxon>
        <taxon>Solaneae</taxon>
        <taxon>Solanum</taxon>
    </lineage>
</organism>
<name>A0AAV9KYM1_9SOLN</name>
<protein>
    <submittedName>
        <fullName evidence="1">Uncharacterized protein</fullName>
    </submittedName>
</protein>
<proteinExistence type="predicted"/>
<comment type="caution">
    <text evidence="1">The sequence shown here is derived from an EMBL/GenBank/DDBJ whole genome shotgun (WGS) entry which is preliminary data.</text>
</comment>
<keyword evidence="2" id="KW-1185">Reference proteome</keyword>